<proteinExistence type="predicted"/>
<accession>A0ABD0QIJ5</accession>
<feature type="non-terminal residue" evidence="1">
    <location>
        <position position="1"/>
    </location>
</feature>
<evidence type="ECO:0000313" key="1">
    <source>
        <dbReference type="EMBL" id="KAL0186056.1"/>
    </source>
</evidence>
<gene>
    <name evidence="1" type="ORF">M9458_017726</name>
</gene>
<comment type="caution">
    <text evidence="1">The sequence shown here is derived from an EMBL/GenBank/DDBJ whole genome shotgun (WGS) entry which is preliminary data.</text>
</comment>
<dbReference type="Proteomes" id="UP001529510">
    <property type="component" value="Unassembled WGS sequence"/>
</dbReference>
<dbReference type="EMBL" id="JAMKFB020000008">
    <property type="protein sequence ID" value="KAL0186056.1"/>
    <property type="molecule type" value="Genomic_DNA"/>
</dbReference>
<protein>
    <submittedName>
        <fullName evidence="1">Uncharacterized protein</fullName>
    </submittedName>
</protein>
<reference evidence="1 2" key="1">
    <citation type="submission" date="2024-05" db="EMBL/GenBank/DDBJ databases">
        <title>Genome sequencing and assembly of Indian major carp, Cirrhinus mrigala (Hamilton, 1822).</title>
        <authorList>
            <person name="Mohindra V."/>
            <person name="Chowdhury L.M."/>
            <person name="Lal K."/>
            <person name="Jena J.K."/>
        </authorList>
    </citation>
    <scope>NUCLEOTIDE SEQUENCE [LARGE SCALE GENOMIC DNA]</scope>
    <source>
        <strain evidence="1">CM1030</strain>
        <tissue evidence="1">Blood</tissue>
    </source>
</reference>
<evidence type="ECO:0000313" key="2">
    <source>
        <dbReference type="Proteomes" id="UP001529510"/>
    </source>
</evidence>
<keyword evidence="2" id="KW-1185">Reference proteome</keyword>
<sequence>GVLPYFPVFEFCGGSGGVGICVYQGRWFPGCSGVRVWTPSALHRSRRHQHLSGGGQ</sequence>
<dbReference type="AlphaFoldDB" id="A0ABD0QIJ5"/>
<name>A0ABD0QIJ5_CIRMR</name>
<organism evidence="1 2">
    <name type="scientific">Cirrhinus mrigala</name>
    <name type="common">Mrigala</name>
    <dbReference type="NCBI Taxonomy" id="683832"/>
    <lineage>
        <taxon>Eukaryota</taxon>
        <taxon>Metazoa</taxon>
        <taxon>Chordata</taxon>
        <taxon>Craniata</taxon>
        <taxon>Vertebrata</taxon>
        <taxon>Euteleostomi</taxon>
        <taxon>Actinopterygii</taxon>
        <taxon>Neopterygii</taxon>
        <taxon>Teleostei</taxon>
        <taxon>Ostariophysi</taxon>
        <taxon>Cypriniformes</taxon>
        <taxon>Cyprinidae</taxon>
        <taxon>Labeoninae</taxon>
        <taxon>Labeonini</taxon>
        <taxon>Cirrhinus</taxon>
    </lineage>
</organism>
<feature type="non-terminal residue" evidence="1">
    <location>
        <position position="56"/>
    </location>
</feature>